<evidence type="ECO:0000256" key="2">
    <source>
        <dbReference type="SAM" id="MobiDB-lite"/>
    </source>
</evidence>
<feature type="region of interest" description="Disordered" evidence="2">
    <location>
        <begin position="55"/>
        <end position="76"/>
    </location>
</feature>
<evidence type="ECO:0000313" key="6">
    <source>
        <dbReference type="Proteomes" id="UP000240542"/>
    </source>
</evidence>
<accession>A0A2P8DFX5</accession>
<feature type="domain" description="Lsr2 DNA-binding" evidence="4">
    <location>
        <begin position="69"/>
        <end position="103"/>
    </location>
</feature>
<dbReference type="Gene3D" id="3.30.60.230">
    <property type="entry name" value="Lsr2, dimerization domain"/>
    <property type="match status" value="1"/>
</dbReference>
<dbReference type="EMBL" id="PYGA01000012">
    <property type="protein sequence ID" value="PSK96119.1"/>
    <property type="molecule type" value="Genomic_DNA"/>
</dbReference>
<reference evidence="5 6" key="1">
    <citation type="submission" date="2018-03" db="EMBL/GenBank/DDBJ databases">
        <title>Genomic Encyclopedia of Archaeal and Bacterial Type Strains, Phase II (KMG-II): from individual species to whole genera.</title>
        <authorList>
            <person name="Goeker M."/>
        </authorList>
    </citation>
    <scope>NUCLEOTIDE SEQUENCE [LARGE SCALE GENOMIC DNA]</scope>
    <source>
        <strain evidence="5 6">DSM 45312</strain>
    </source>
</reference>
<dbReference type="Pfam" id="PF23359">
    <property type="entry name" value="Lsr2_DNA-bd"/>
    <property type="match status" value="1"/>
</dbReference>
<evidence type="ECO:0000256" key="1">
    <source>
        <dbReference type="ARBA" id="ARBA00023125"/>
    </source>
</evidence>
<keyword evidence="6" id="KW-1185">Reference proteome</keyword>
<comment type="caution">
    <text evidence="5">The sequence shown here is derived from an EMBL/GenBank/DDBJ whole genome shotgun (WGS) entry which is preliminary data.</text>
</comment>
<proteinExistence type="predicted"/>
<dbReference type="GO" id="GO:0003677">
    <property type="term" value="F:DNA binding"/>
    <property type="evidence" value="ECO:0007669"/>
    <property type="project" value="UniProtKB-KW"/>
</dbReference>
<dbReference type="Pfam" id="PF11774">
    <property type="entry name" value="Lsr2"/>
    <property type="match status" value="1"/>
</dbReference>
<dbReference type="InterPro" id="IPR055370">
    <property type="entry name" value="Lsr2_DNA-bd"/>
</dbReference>
<dbReference type="Proteomes" id="UP000240542">
    <property type="component" value="Unassembled WGS sequence"/>
</dbReference>
<evidence type="ECO:0000259" key="4">
    <source>
        <dbReference type="Pfam" id="PF23359"/>
    </source>
</evidence>
<gene>
    <name evidence="5" type="ORF">CLV63_1121</name>
</gene>
<evidence type="ECO:0000313" key="5">
    <source>
        <dbReference type="EMBL" id="PSK96119.1"/>
    </source>
</evidence>
<dbReference type="RefSeq" id="WP_106584050.1">
    <property type="nucleotide sequence ID" value="NZ_PYGA01000012.1"/>
</dbReference>
<dbReference type="GO" id="GO:0016746">
    <property type="term" value="F:acyltransferase activity"/>
    <property type="evidence" value="ECO:0007669"/>
    <property type="project" value="InterPro"/>
</dbReference>
<name>A0A2P8DFX5_9ACTN</name>
<dbReference type="AlphaFoldDB" id="A0A2P8DFX5"/>
<organism evidence="5 6">
    <name type="scientific">Murinocardiopsis flavida</name>
    <dbReference type="NCBI Taxonomy" id="645275"/>
    <lineage>
        <taxon>Bacteria</taxon>
        <taxon>Bacillati</taxon>
        <taxon>Actinomycetota</taxon>
        <taxon>Actinomycetes</taxon>
        <taxon>Streptosporangiales</taxon>
        <taxon>Nocardiopsidaceae</taxon>
        <taxon>Murinocardiopsis</taxon>
    </lineage>
</organism>
<feature type="domain" description="Lsr2 dimerization" evidence="3">
    <location>
        <begin position="1"/>
        <end position="56"/>
    </location>
</feature>
<evidence type="ECO:0000259" key="3">
    <source>
        <dbReference type="Pfam" id="PF11774"/>
    </source>
</evidence>
<dbReference type="InterPro" id="IPR036625">
    <property type="entry name" value="E3-bd_dom_sf"/>
</dbReference>
<dbReference type="InterPro" id="IPR024412">
    <property type="entry name" value="Lsr2_dim_dom"/>
</dbReference>
<dbReference type="InterPro" id="IPR042261">
    <property type="entry name" value="Lsr2-like_dimerization"/>
</dbReference>
<dbReference type="Gene3D" id="4.10.320.10">
    <property type="entry name" value="E3-binding domain"/>
    <property type="match status" value="1"/>
</dbReference>
<keyword evidence="1" id="KW-0238">DNA-binding</keyword>
<protein>
    <submittedName>
        <fullName evidence="5">Lsr2 protein</fullName>
    </submittedName>
</protein>
<feature type="region of interest" description="Disordered" evidence="2">
    <location>
        <begin position="104"/>
        <end position="132"/>
    </location>
</feature>
<sequence>MAQRTTVELIDDLNGSRAEETIDFGLDGRRYEIDLSEDNARLLRAALAPFVEAARTTATARKRSAPRPDPEEPARVRAWAARNGYEVSTRGRIPGPVVAAYRAGTPAAPAPPAPATAHHPFTPSDPFAPAAP</sequence>
<dbReference type="OrthoDB" id="4113332at2"/>
<feature type="compositionally biased region" description="Basic and acidic residues" evidence="2">
    <location>
        <begin position="66"/>
        <end position="75"/>
    </location>
</feature>